<dbReference type="RefSeq" id="WP_048090563.1">
    <property type="nucleotide sequence ID" value="NZ_CP009552.1"/>
</dbReference>
<dbReference type="GeneID" id="24796880"/>
<dbReference type="PROSITE" id="PS51257">
    <property type="entry name" value="PROKAR_LIPOPROTEIN"/>
    <property type="match status" value="1"/>
</dbReference>
<protein>
    <recommendedName>
        <fullName evidence="3">Cytochrome c</fullName>
    </recommendedName>
</protein>
<dbReference type="Proteomes" id="UP000030624">
    <property type="component" value="Chromosome"/>
</dbReference>
<evidence type="ECO:0000313" key="2">
    <source>
        <dbReference type="Proteomes" id="UP000030624"/>
    </source>
</evidence>
<sequence>MRLILAIAIVALFLGCAGSEKAEVAKTPAGNETAPTARSLSGERLFEEKCSCHYNYYRNPGNPPGWLEVWESEYYGQPAEKWSVGIDVMVENRFTSVTDGEKHTIAEYLAERFAR</sequence>
<accession>A0A0A7GC10</accession>
<dbReference type="SUPFAM" id="SSF46626">
    <property type="entry name" value="Cytochrome c"/>
    <property type="match status" value="1"/>
</dbReference>
<evidence type="ECO:0000313" key="1">
    <source>
        <dbReference type="EMBL" id="AIY89338.1"/>
    </source>
</evidence>
<dbReference type="GO" id="GO:0009055">
    <property type="term" value="F:electron transfer activity"/>
    <property type="evidence" value="ECO:0007669"/>
    <property type="project" value="InterPro"/>
</dbReference>
<dbReference type="InterPro" id="IPR036909">
    <property type="entry name" value="Cyt_c-like_dom_sf"/>
</dbReference>
<dbReference type="GO" id="GO:0020037">
    <property type="term" value="F:heme binding"/>
    <property type="evidence" value="ECO:0007669"/>
    <property type="project" value="InterPro"/>
</dbReference>
<gene>
    <name evidence="1" type="ORF">GACE_0282</name>
</gene>
<dbReference type="EMBL" id="CP009552">
    <property type="protein sequence ID" value="AIY89338.1"/>
    <property type="molecule type" value="Genomic_DNA"/>
</dbReference>
<name>A0A0A7GC10_GEOAI</name>
<reference evidence="1 2" key="1">
    <citation type="journal article" date="2015" name="Appl. Environ. Microbiol.">
        <title>The Geoglobus acetivorans genome: Fe(III) reduction, acetate utilization, autotrophic growth, and degradation of aromatic compounds in a hyperthermophilic archaeon.</title>
        <authorList>
            <person name="Mardanov A.V."/>
            <person name="Slododkina G.B."/>
            <person name="Slobodkin A.I."/>
            <person name="Beletsky A.V."/>
            <person name="Gavrilov S.N."/>
            <person name="Kublanov I.V."/>
            <person name="Bonch-Osmolovskaya E.A."/>
            <person name="Skryabin K.G."/>
            <person name="Ravin N.V."/>
        </authorList>
    </citation>
    <scope>NUCLEOTIDE SEQUENCE [LARGE SCALE GENOMIC DNA]</scope>
    <source>
        <strain evidence="1 2">SBH6</strain>
    </source>
</reference>
<dbReference type="HOGENOM" id="CLU_2103398_0_0_2"/>
<dbReference type="KEGG" id="gac:GACE_0282"/>
<proteinExistence type="predicted"/>
<dbReference type="STRING" id="565033.GACE_0282"/>
<organism evidence="1 2">
    <name type="scientific">Geoglobus acetivorans</name>
    <dbReference type="NCBI Taxonomy" id="565033"/>
    <lineage>
        <taxon>Archaea</taxon>
        <taxon>Methanobacteriati</taxon>
        <taxon>Methanobacteriota</taxon>
        <taxon>Archaeoglobi</taxon>
        <taxon>Archaeoglobales</taxon>
        <taxon>Archaeoglobaceae</taxon>
        <taxon>Geoglobus</taxon>
    </lineage>
</organism>
<dbReference type="AlphaFoldDB" id="A0A0A7GC10"/>
<evidence type="ECO:0008006" key="3">
    <source>
        <dbReference type="Google" id="ProtNLM"/>
    </source>
</evidence>